<keyword evidence="1" id="KW-1133">Transmembrane helix</keyword>
<evidence type="ECO:0008006" key="4">
    <source>
        <dbReference type="Google" id="ProtNLM"/>
    </source>
</evidence>
<keyword evidence="1" id="KW-0812">Transmembrane</keyword>
<evidence type="ECO:0000313" key="2">
    <source>
        <dbReference type="EMBL" id="MET3615060.1"/>
    </source>
</evidence>
<comment type="caution">
    <text evidence="2">The sequence shown here is derived from an EMBL/GenBank/DDBJ whole genome shotgun (WGS) entry which is preliminary data.</text>
</comment>
<keyword evidence="1" id="KW-0472">Membrane</keyword>
<feature type="transmembrane region" description="Helical" evidence="1">
    <location>
        <begin position="231"/>
        <end position="253"/>
    </location>
</feature>
<dbReference type="Proteomes" id="UP001549047">
    <property type="component" value="Unassembled WGS sequence"/>
</dbReference>
<sequence length="261" mass="28239">MSRQMTDGIDLLEFLAEIWRVRLRFVGIIVITTAVFAGAIQLGKRGELGSTNAGPSALRGWVVRLDPVISSHPYLMDRDAVLRDFSLRIRSFDKAGFDNLAEVSQDVTKSVKSYAISPSGGTFFAYINTVGEGSQDAEGFRNALVAASSAQFGDVVQQVNGDVALIQKMGLEAPARSSDALALQEFKLRQFLSLPAVRDGTLRFVDVGPLRPVKERPVNSPSLSQAAMTKILIIGALSGFILACFYVVARIALSRASKIQD</sequence>
<name>A0ABV2J2R7_9HYPH</name>
<gene>
    <name evidence="2" type="ORF">ABID16_003403</name>
</gene>
<accession>A0ABV2J2R7</accession>
<keyword evidence="3" id="KW-1185">Reference proteome</keyword>
<proteinExistence type="predicted"/>
<feature type="transmembrane region" description="Helical" evidence="1">
    <location>
        <begin position="21"/>
        <end position="42"/>
    </location>
</feature>
<organism evidence="2 3">
    <name type="scientific">Rhizobium aquaticum</name>
    <dbReference type="NCBI Taxonomy" id="1549636"/>
    <lineage>
        <taxon>Bacteria</taxon>
        <taxon>Pseudomonadati</taxon>
        <taxon>Pseudomonadota</taxon>
        <taxon>Alphaproteobacteria</taxon>
        <taxon>Hyphomicrobiales</taxon>
        <taxon>Rhizobiaceae</taxon>
        <taxon>Rhizobium/Agrobacterium group</taxon>
        <taxon>Rhizobium</taxon>
    </lineage>
</organism>
<evidence type="ECO:0000313" key="3">
    <source>
        <dbReference type="Proteomes" id="UP001549047"/>
    </source>
</evidence>
<reference evidence="2 3" key="1">
    <citation type="submission" date="2024-06" db="EMBL/GenBank/DDBJ databases">
        <title>Genomic Encyclopedia of Type Strains, Phase IV (KMG-IV): sequencing the most valuable type-strain genomes for metagenomic binning, comparative biology and taxonomic classification.</title>
        <authorList>
            <person name="Goeker M."/>
        </authorList>
    </citation>
    <scope>NUCLEOTIDE SEQUENCE [LARGE SCALE GENOMIC DNA]</scope>
    <source>
        <strain evidence="2 3">DSM 29780</strain>
    </source>
</reference>
<dbReference type="RefSeq" id="WP_354557553.1">
    <property type="nucleotide sequence ID" value="NZ_JBEPMB010000006.1"/>
</dbReference>
<protein>
    <recommendedName>
        <fullName evidence="4">Polysaccharide chain length determinant N-terminal domain-containing protein</fullName>
    </recommendedName>
</protein>
<dbReference type="EMBL" id="JBEPMB010000006">
    <property type="protein sequence ID" value="MET3615060.1"/>
    <property type="molecule type" value="Genomic_DNA"/>
</dbReference>
<evidence type="ECO:0000256" key="1">
    <source>
        <dbReference type="SAM" id="Phobius"/>
    </source>
</evidence>